<feature type="transmembrane region" description="Helical" evidence="2">
    <location>
        <begin position="267"/>
        <end position="284"/>
    </location>
</feature>
<feature type="transmembrane region" description="Helical" evidence="2">
    <location>
        <begin position="9"/>
        <end position="30"/>
    </location>
</feature>
<feature type="transmembrane region" description="Helical" evidence="2">
    <location>
        <begin position="154"/>
        <end position="174"/>
    </location>
</feature>
<dbReference type="InterPro" id="IPR006727">
    <property type="entry name" value="Herpes_BMRF2"/>
</dbReference>
<feature type="transmembrane region" description="Helical" evidence="2">
    <location>
        <begin position="130"/>
        <end position="148"/>
    </location>
</feature>
<evidence type="ECO:0000256" key="1">
    <source>
        <dbReference type="ARBA" id="ARBA00008716"/>
    </source>
</evidence>
<dbReference type="Proteomes" id="UP000121539">
    <property type="component" value="Segment"/>
</dbReference>
<comment type="similarity">
    <text evidence="1">Belongs to the herpesviridae BMRF2 family.</text>
</comment>
<evidence type="ECO:0000256" key="2">
    <source>
        <dbReference type="SAM" id="Phobius"/>
    </source>
</evidence>
<evidence type="ECO:0000313" key="4">
    <source>
        <dbReference type="Proteomes" id="UP000121539"/>
    </source>
</evidence>
<keyword evidence="4" id="KW-1185">Reference proteome</keyword>
<sequence>MALQVEWKLIIASFGTGLLASCVIVWNFLFNALFSFEAYTNWQSILYVWSLPGIQLISVFCTVKVNYKNLYWLCIFNQAVAFVCFLCWSLNWRPGISMPVLYVINLFTLIIWLFVSYNVIYLCPEIYHKYFELGFFLSLVFHYCLTQFELYLTTIMFIPFFVYMSMGYLAFLYVQSHDLFLAGKARCKPIFFTSSQKYIVYTAWQVLNAIGPQLFLLWCLNTAIIAICVPLNMFTNAFLSLYNYIFIFYVGNFCCGSLMIKRGHVMALVYAVVIGSIATVLFVAKDSLSGEVMVSLLALLFIFYFHANACIHFVIRNKLSRNITTPRLILNLCFLSNATLEIALLIANKFL</sequence>
<dbReference type="KEGG" id="vg:19620192"/>
<dbReference type="EMBL" id="KJ705001">
    <property type="protein sequence ID" value="AIB03213.1"/>
    <property type="molecule type" value="Genomic_DNA"/>
</dbReference>
<dbReference type="Pfam" id="PF04633">
    <property type="entry name" value="Herpes_BMRF2"/>
    <property type="match status" value="1"/>
</dbReference>
<gene>
    <name evidence="3" type="ORF">BoHV6ORF58</name>
</gene>
<keyword evidence="2" id="KW-0812">Transmembrane</keyword>
<reference evidence="3 4" key="1">
    <citation type="journal article" date="2014" name="J. Gen. Virol.">
        <title>Novel gammaherpesvirus functions encoded by bovine herpesvirus 6 (bovine lymphotropic virus).</title>
        <authorList>
            <person name="Jia J."/>
            <person name="Delhon G."/>
            <person name="Tulman E.R."/>
            <person name="Diel D.G."/>
            <person name="Osorio F.A."/>
            <person name="Wen X."/>
            <person name="Kutish G.F."/>
            <person name="Rock D.L."/>
        </authorList>
    </citation>
    <scope>NUCLEOTIDE SEQUENCE [LARGE SCALE GENOMIC DNA]</scope>
    <source>
        <strain evidence="3">Pennsylvania 47</strain>
    </source>
</reference>
<feature type="transmembrane region" description="Helical" evidence="2">
    <location>
        <begin position="296"/>
        <end position="316"/>
    </location>
</feature>
<accession>A0A060CXN8</accession>
<organism evidence="3 4">
    <name type="scientific">Bovine gammaherpesvirus 6</name>
    <dbReference type="NCBI Taxonomy" id="1504288"/>
    <lineage>
        <taxon>Viruses</taxon>
        <taxon>Duplodnaviria</taxon>
        <taxon>Heunggongvirae</taxon>
        <taxon>Peploviricota</taxon>
        <taxon>Herviviricetes</taxon>
        <taxon>Herpesvirales</taxon>
        <taxon>Orthoherpesviridae</taxon>
        <taxon>Gammaherpesvirinae</taxon>
        <taxon>Macavirus</taxon>
        <taxon>Macavirus bovinegamma6</taxon>
    </lineage>
</organism>
<keyword evidence="2" id="KW-0472">Membrane</keyword>
<feature type="transmembrane region" description="Helical" evidence="2">
    <location>
        <begin position="103"/>
        <end position="123"/>
    </location>
</feature>
<name>A0A060CXN8_9GAMA</name>
<dbReference type="OrthoDB" id="9769at10239"/>
<feature type="transmembrane region" description="Helical" evidence="2">
    <location>
        <begin position="214"/>
        <end position="235"/>
    </location>
</feature>
<dbReference type="GeneID" id="19620192"/>
<protein>
    <submittedName>
        <fullName evidence="3">ORF58</fullName>
    </submittedName>
</protein>
<proteinExistence type="inferred from homology"/>
<feature type="transmembrane region" description="Helical" evidence="2">
    <location>
        <begin position="328"/>
        <end position="347"/>
    </location>
</feature>
<feature type="transmembrane region" description="Helical" evidence="2">
    <location>
        <begin position="241"/>
        <end position="260"/>
    </location>
</feature>
<dbReference type="RefSeq" id="YP_009042037.1">
    <property type="nucleotide sequence ID" value="NC_024303.1"/>
</dbReference>
<feature type="transmembrane region" description="Helical" evidence="2">
    <location>
        <begin position="42"/>
        <end position="63"/>
    </location>
</feature>
<feature type="transmembrane region" description="Helical" evidence="2">
    <location>
        <begin position="70"/>
        <end position="91"/>
    </location>
</feature>
<evidence type="ECO:0000313" key="3">
    <source>
        <dbReference type="EMBL" id="AIB03213.1"/>
    </source>
</evidence>
<keyword evidence="2" id="KW-1133">Transmembrane helix</keyword>